<evidence type="ECO:0000256" key="7">
    <source>
        <dbReference type="ARBA" id="ARBA00023002"/>
    </source>
</evidence>
<dbReference type="AlphaFoldDB" id="A0A553IC12"/>
<dbReference type="Pfam" id="PF01593">
    <property type="entry name" value="Amino_oxidase"/>
    <property type="match status" value="1"/>
</dbReference>
<dbReference type="InterPro" id="IPR050464">
    <property type="entry name" value="Zeta_carotene_desat/Oxidored"/>
</dbReference>
<keyword evidence="8 11" id="KW-0350">Heme biosynthesis</keyword>
<dbReference type="PANTHER" id="PTHR42923">
    <property type="entry name" value="PROTOPORPHYRINOGEN OXIDASE"/>
    <property type="match status" value="1"/>
</dbReference>
<accession>A0A553IC12</accession>
<keyword evidence="6 11" id="KW-0274">FAD</keyword>
<dbReference type="InterPro" id="IPR036188">
    <property type="entry name" value="FAD/NAD-bd_sf"/>
</dbReference>
<feature type="domain" description="Amine oxidase" evidence="12">
    <location>
        <begin position="87"/>
        <end position="518"/>
    </location>
</feature>
<dbReference type="GO" id="GO:0004729">
    <property type="term" value="F:oxygen-dependent protoporphyrinogen oxidase activity"/>
    <property type="evidence" value="ECO:0007669"/>
    <property type="project" value="UniProtKB-UniRule"/>
</dbReference>
<dbReference type="EMBL" id="VFLP01000005">
    <property type="protein sequence ID" value="TRX97724.1"/>
    <property type="molecule type" value="Genomic_DNA"/>
</dbReference>
<evidence type="ECO:0000313" key="14">
    <source>
        <dbReference type="Proteomes" id="UP000319160"/>
    </source>
</evidence>
<gene>
    <name evidence="13" type="ORF">FHL15_001479</name>
</gene>
<dbReference type="SUPFAM" id="SSF51905">
    <property type="entry name" value="FAD/NAD(P)-binding domain"/>
    <property type="match status" value="1"/>
</dbReference>
<dbReference type="Proteomes" id="UP000319160">
    <property type="component" value="Unassembled WGS sequence"/>
</dbReference>
<evidence type="ECO:0000256" key="9">
    <source>
        <dbReference type="ARBA" id="ARBA00023244"/>
    </source>
</evidence>
<dbReference type="GO" id="GO:0006782">
    <property type="term" value="P:protoporphyrinogen IX biosynthetic process"/>
    <property type="evidence" value="ECO:0007669"/>
    <property type="project" value="UniProtKB-UniRule"/>
</dbReference>
<keyword evidence="7 11" id="KW-0560">Oxidoreductase</keyword>
<reference evidence="14" key="1">
    <citation type="submission" date="2019-06" db="EMBL/GenBank/DDBJ databases">
        <title>Draft genome sequence of the griseofulvin-producing fungus Xylaria cubensis strain G536.</title>
        <authorList>
            <person name="Mead M.E."/>
            <person name="Raja H.A."/>
            <person name="Steenwyk J.L."/>
            <person name="Knowles S.L."/>
            <person name="Oberlies N.H."/>
            <person name="Rokas A."/>
        </authorList>
    </citation>
    <scope>NUCLEOTIDE SEQUENCE [LARGE SCALE GENOMIC DNA]</scope>
    <source>
        <strain evidence="14">G536</strain>
    </source>
</reference>
<keyword evidence="14" id="KW-1185">Reference proteome</keyword>
<comment type="pathway">
    <text evidence="2 11">Porphyrin-containing compound metabolism; protoporphyrin-IX biosynthesis; protoporphyrin-IX from protoporphyrinogen-IX: step 1/1.</text>
</comment>
<dbReference type="EC" id="1.3.3.4" evidence="4 11"/>
<dbReference type="PRINTS" id="PR00419">
    <property type="entry name" value="ADXRDTASE"/>
</dbReference>
<proteinExistence type="inferred from homology"/>
<evidence type="ECO:0000313" key="13">
    <source>
        <dbReference type="EMBL" id="TRX97724.1"/>
    </source>
</evidence>
<dbReference type="Gene3D" id="3.50.50.60">
    <property type="entry name" value="FAD/NAD(P)-binding domain"/>
    <property type="match status" value="1"/>
</dbReference>
<comment type="catalytic activity">
    <reaction evidence="10 11">
        <text>protoporphyrinogen IX + 3 O2 = protoporphyrin IX + 3 H2O2</text>
        <dbReference type="Rhea" id="RHEA:25576"/>
        <dbReference type="ChEBI" id="CHEBI:15379"/>
        <dbReference type="ChEBI" id="CHEBI:16240"/>
        <dbReference type="ChEBI" id="CHEBI:57306"/>
        <dbReference type="ChEBI" id="CHEBI:57307"/>
        <dbReference type="EC" id="1.3.3.4"/>
    </reaction>
</comment>
<evidence type="ECO:0000256" key="3">
    <source>
        <dbReference type="ARBA" id="ARBA00010551"/>
    </source>
</evidence>
<evidence type="ECO:0000256" key="6">
    <source>
        <dbReference type="ARBA" id="ARBA00022827"/>
    </source>
</evidence>
<evidence type="ECO:0000256" key="5">
    <source>
        <dbReference type="ARBA" id="ARBA00022630"/>
    </source>
</evidence>
<keyword evidence="9 11" id="KW-0627">Porphyrin biosynthesis</keyword>
<organism evidence="13 14">
    <name type="scientific">Xylaria flabelliformis</name>
    <dbReference type="NCBI Taxonomy" id="2512241"/>
    <lineage>
        <taxon>Eukaryota</taxon>
        <taxon>Fungi</taxon>
        <taxon>Dikarya</taxon>
        <taxon>Ascomycota</taxon>
        <taxon>Pezizomycotina</taxon>
        <taxon>Sordariomycetes</taxon>
        <taxon>Xylariomycetidae</taxon>
        <taxon>Xylariales</taxon>
        <taxon>Xylariaceae</taxon>
        <taxon>Xylaria</taxon>
    </lineage>
</organism>
<dbReference type="NCBIfam" id="TIGR00562">
    <property type="entry name" value="proto_IX_ox"/>
    <property type="match status" value="1"/>
</dbReference>
<comment type="similarity">
    <text evidence="3 11">Belongs to the protoporphyrinogen/coproporphyrinogen oxidase family. Protoporphyrinogen oxidase subfamily.</text>
</comment>
<comment type="subcellular location">
    <subcellularLocation>
        <location evidence="11">Mitochondrion inner membrane</location>
    </subcellularLocation>
</comment>
<dbReference type="OrthoDB" id="438553at2759"/>
<evidence type="ECO:0000256" key="10">
    <source>
        <dbReference type="ARBA" id="ARBA00047554"/>
    </source>
</evidence>
<name>A0A553IC12_9PEZI</name>
<dbReference type="SUPFAM" id="SSF54373">
    <property type="entry name" value="FAD-linked reductases, C-terminal domain"/>
    <property type="match status" value="1"/>
</dbReference>
<comment type="cofactor">
    <cofactor evidence="11">
        <name>FAD</name>
        <dbReference type="ChEBI" id="CHEBI:57692"/>
    </cofactor>
    <text evidence="11">Binds 1 FAD per subunit.</text>
</comment>
<evidence type="ECO:0000256" key="8">
    <source>
        <dbReference type="ARBA" id="ARBA00023133"/>
    </source>
</evidence>
<dbReference type="UniPathway" id="UPA00251">
    <property type="reaction ID" value="UER00324"/>
</dbReference>
<evidence type="ECO:0000256" key="1">
    <source>
        <dbReference type="ARBA" id="ARBA00002600"/>
    </source>
</evidence>
<dbReference type="PANTHER" id="PTHR42923:SF3">
    <property type="entry name" value="PROTOPORPHYRINOGEN OXIDASE"/>
    <property type="match status" value="1"/>
</dbReference>
<comment type="caution">
    <text evidence="13">The sequence shown here is derived from an EMBL/GenBank/DDBJ whole genome shotgun (WGS) entry which is preliminary data.</text>
</comment>
<keyword evidence="5 11" id="KW-0285">Flavoprotein</keyword>
<evidence type="ECO:0000256" key="4">
    <source>
        <dbReference type="ARBA" id="ARBA00012867"/>
    </source>
</evidence>
<dbReference type="STRING" id="2512241.A0A553IC12"/>
<dbReference type="InterPro" id="IPR002937">
    <property type="entry name" value="Amino_oxidase"/>
</dbReference>
<dbReference type="InterPro" id="IPR004572">
    <property type="entry name" value="Protoporphyrinogen_oxidase"/>
</dbReference>
<comment type="function">
    <text evidence="1 11">Catalyzes the 6-electron oxidation of protoporphyrinogen-IX to form protoporphyrin-IX.</text>
</comment>
<evidence type="ECO:0000256" key="2">
    <source>
        <dbReference type="ARBA" id="ARBA00005073"/>
    </source>
</evidence>
<evidence type="ECO:0000259" key="12">
    <source>
        <dbReference type="Pfam" id="PF01593"/>
    </source>
</evidence>
<sequence>MTFQRTEDVFINLLRSAYHNARHPALRGSSVRYLSTLPHSKTCYRSLNRYRALCGSSNITYKVRNQSYATSGTDTSQREIAVLGAGITGLTAAHYLARHAENAHITIYEASDRPGGWVKADRIDVEDEKGQRGHVLLQHGPRMLRSGRTSTKYDDLVLYDVLASLNMGDKIRHPQPVSGNRYMYYPDHLVKLPSEELSIDNLVGTVQSYLTESIWSGGLQAIFNYWVSYNKTLDPSPARRASLFDQVPEDESVAQFLTRILKDDRIVKNVVSGMMHGIYGGDIHKLSAKHTMLDGQWYHFKNPLPPAGGFTWVAKRDLYLLFDMLSGPNRLQIIELAESAVDEKLLAFEDGLLSLVNGLAEDLEKKSNVTFKYGEPVTSLKHENGKVLVTTPNAKQPQKYDHVICTLFSKQLANITEPRNSLPSLAETHAVTIMVVNLFYRNPNLLAEGGFGYLVPSSTPDNEEGALGVLFDSDLRTGDSEMPGTKLTVMLGGHHWDGWEHFPSEEMGISMAKEVVRRHLGISETEEVVAGAHLCRDCLPQHFVGHRERMREAHYELMSTFQGHLTVAGPSYTTVGVMPAMRAGFEAGMRVARGRAQPWFRLPIDIETAARPEIDHWLAEVTMFASKKEVDDMVGASGLEHFTEREWANLRPHLRDQMLFRKFTKRGLRFRNEDDQFIDVDQRRFKNAPPGFIHMYVEY</sequence>
<protein>
    <recommendedName>
        <fullName evidence="4 11">Protoporphyrinogen oxidase</fullName>
        <ecNumber evidence="4 11">1.3.3.4</ecNumber>
    </recommendedName>
</protein>
<evidence type="ECO:0000256" key="11">
    <source>
        <dbReference type="RuleBase" id="RU367069"/>
    </source>
</evidence>
<dbReference type="GO" id="GO:0005743">
    <property type="term" value="C:mitochondrial inner membrane"/>
    <property type="evidence" value="ECO:0007669"/>
    <property type="project" value="UniProtKB-SubCell"/>
</dbReference>